<accession>A0A0F8Z1M6</accession>
<gene>
    <name evidence="1" type="ORF">LCGC14_3088880</name>
</gene>
<proteinExistence type="predicted"/>
<comment type="caution">
    <text evidence="1">The sequence shown here is derived from an EMBL/GenBank/DDBJ whole genome shotgun (WGS) entry which is preliminary data.</text>
</comment>
<feature type="non-terminal residue" evidence="1">
    <location>
        <position position="348"/>
    </location>
</feature>
<dbReference type="AlphaFoldDB" id="A0A0F8Z1M6"/>
<feature type="non-terminal residue" evidence="1">
    <location>
        <position position="1"/>
    </location>
</feature>
<name>A0A0F8Z1M6_9ZZZZ</name>
<protein>
    <submittedName>
        <fullName evidence="1">Uncharacterized protein</fullName>
    </submittedName>
</protein>
<dbReference type="EMBL" id="LAZR01066210">
    <property type="protein sequence ID" value="KKK54026.1"/>
    <property type="molecule type" value="Genomic_DNA"/>
</dbReference>
<sequence length="348" mass="34570">LSNGSIIVGDGATDPVALAAFTNSTGDLKHEAGGLEADVNAYDGLVGITGGATFNQTGTTTQIIIFDGAGAPTSAALSSDVTMDNAGAVTISANAVALTTDTTGNYAAGDGEAGAATTGDSATAFFGAGTIEHERGGIEADISAIADGGVLVGTGAGTMAIRASFLTAGAAGTIKHELGGVEADVSGYSGLIGINSGSTSEVDTESELETHLGGLDVVTVTSDDISSANLATLVSDETGSGVVVFGTTPTIATPNITGNITAEPKHLRFNLFDPNALYDVDPHVCVWPALDANMTITELSITLNTANLDIQGDLKYADAFIGVANDTVITDANTISGVKSTVHTVAVP</sequence>
<organism evidence="1">
    <name type="scientific">marine sediment metagenome</name>
    <dbReference type="NCBI Taxonomy" id="412755"/>
    <lineage>
        <taxon>unclassified sequences</taxon>
        <taxon>metagenomes</taxon>
        <taxon>ecological metagenomes</taxon>
    </lineage>
</organism>
<reference evidence="1" key="1">
    <citation type="journal article" date="2015" name="Nature">
        <title>Complex archaea that bridge the gap between prokaryotes and eukaryotes.</title>
        <authorList>
            <person name="Spang A."/>
            <person name="Saw J.H."/>
            <person name="Jorgensen S.L."/>
            <person name="Zaremba-Niedzwiedzka K."/>
            <person name="Martijn J."/>
            <person name="Lind A.E."/>
            <person name="van Eijk R."/>
            <person name="Schleper C."/>
            <person name="Guy L."/>
            <person name="Ettema T.J."/>
        </authorList>
    </citation>
    <scope>NUCLEOTIDE SEQUENCE</scope>
</reference>
<evidence type="ECO:0000313" key="1">
    <source>
        <dbReference type="EMBL" id="KKK54026.1"/>
    </source>
</evidence>